<sequence length="268" mass="29529">MTDLLPAVPDAQPIEPSAVIPGPPAVPHKSIAEPVLLVSARTVDDLTQVPDLTVAPEPEWEQRDRNRRVRERSWPRWALTDDEPPPEPRPQGPKPEPAAHDKTRRARRQRRIRVARVAESTPEAPACPEEIAEPPVEEPSEPQGRERRFSLYPRRRRLSAPDHRTRRQRRSDRLKNLATLSLGAGIGWQCYLGPAYTGIIHTIGQASPKWAVGFGLVMVFGGLVIDDNLRQGVSVGDATVLGLAYITVARVPLGTALLALALYAPGTL</sequence>
<accession>A0A561END1</accession>
<dbReference type="RefSeq" id="WP_145789696.1">
    <property type="nucleotide sequence ID" value="NZ_BAAABR010000089.1"/>
</dbReference>
<feature type="transmembrane region" description="Helical" evidence="2">
    <location>
        <begin position="177"/>
        <end position="204"/>
    </location>
</feature>
<feature type="region of interest" description="Disordered" evidence="1">
    <location>
        <begin position="43"/>
        <end position="171"/>
    </location>
</feature>
<feature type="compositionally biased region" description="Basic residues" evidence="1">
    <location>
        <begin position="153"/>
        <end position="171"/>
    </location>
</feature>
<evidence type="ECO:0000256" key="1">
    <source>
        <dbReference type="SAM" id="MobiDB-lite"/>
    </source>
</evidence>
<feature type="transmembrane region" description="Helical" evidence="2">
    <location>
        <begin position="241"/>
        <end position="264"/>
    </location>
</feature>
<keyword evidence="2" id="KW-0472">Membrane</keyword>
<keyword evidence="4" id="KW-1185">Reference proteome</keyword>
<gene>
    <name evidence="3" type="ORF">FB465_2122</name>
</gene>
<evidence type="ECO:0000313" key="3">
    <source>
        <dbReference type="EMBL" id="TWE17117.1"/>
    </source>
</evidence>
<dbReference type="EMBL" id="VIVR01000001">
    <property type="protein sequence ID" value="TWE17117.1"/>
    <property type="molecule type" value="Genomic_DNA"/>
</dbReference>
<proteinExistence type="predicted"/>
<feature type="compositionally biased region" description="Basic residues" evidence="1">
    <location>
        <begin position="102"/>
        <end position="114"/>
    </location>
</feature>
<dbReference type="AlphaFoldDB" id="A0A561END1"/>
<evidence type="ECO:0000313" key="4">
    <source>
        <dbReference type="Proteomes" id="UP000318416"/>
    </source>
</evidence>
<feature type="region of interest" description="Disordered" evidence="1">
    <location>
        <begin position="1"/>
        <end position="22"/>
    </location>
</feature>
<evidence type="ECO:0000256" key="2">
    <source>
        <dbReference type="SAM" id="Phobius"/>
    </source>
</evidence>
<name>A0A561END1_9ACTN</name>
<keyword evidence="2" id="KW-1133">Transmembrane helix</keyword>
<dbReference type="Proteomes" id="UP000318416">
    <property type="component" value="Unassembled WGS sequence"/>
</dbReference>
<comment type="caution">
    <text evidence="3">The sequence shown here is derived from an EMBL/GenBank/DDBJ whole genome shotgun (WGS) entry which is preliminary data.</text>
</comment>
<protein>
    <submittedName>
        <fullName evidence="3">Uncharacterized protein</fullName>
    </submittedName>
</protein>
<organism evidence="3 4">
    <name type="scientific">Kitasatospora atroaurantiaca</name>
    <dbReference type="NCBI Taxonomy" id="285545"/>
    <lineage>
        <taxon>Bacteria</taxon>
        <taxon>Bacillati</taxon>
        <taxon>Actinomycetota</taxon>
        <taxon>Actinomycetes</taxon>
        <taxon>Kitasatosporales</taxon>
        <taxon>Streptomycetaceae</taxon>
        <taxon>Kitasatospora</taxon>
    </lineage>
</organism>
<feature type="compositionally biased region" description="Low complexity" evidence="1">
    <location>
        <begin position="115"/>
        <end position="129"/>
    </location>
</feature>
<reference evidence="3 4" key="1">
    <citation type="submission" date="2019-06" db="EMBL/GenBank/DDBJ databases">
        <title>Sequencing the genomes of 1000 actinobacteria strains.</title>
        <authorList>
            <person name="Klenk H.-P."/>
        </authorList>
    </citation>
    <scope>NUCLEOTIDE SEQUENCE [LARGE SCALE GENOMIC DNA]</scope>
    <source>
        <strain evidence="3 4">DSM 41649</strain>
    </source>
</reference>
<feature type="compositionally biased region" description="Acidic residues" evidence="1">
    <location>
        <begin position="130"/>
        <end position="140"/>
    </location>
</feature>
<feature type="compositionally biased region" description="Pro residues" evidence="1">
    <location>
        <begin position="87"/>
        <end position="96"/>
    </location>
</feature>
<feature type="transmembrane region" description="Helical" evidence="2">
    <location>
        <begin position="210"/>
        <end position="229"/>
    </location>
</feature>
<keyword evidence="2" id="KW-0812">Transmembrane</keyword>